<dbReference type="InterPro" id="IPR020103">
    <property type="entry name" value="PsdUridine_synth_cat_dom_sf"/>
</dbReference>
<dbReference type="InterPro" id="IPR006145">
    <property type="entry name" value="PsdUridine_synth_RsuA/RluA"/>
</dbReference>
<accession>A3ZV48</accession>
<evidence type="ECO:0000256" key="1">
    <source>
        <dbReference type="ARBA" id="ARBA00010876"/>
    </source>
</evidence>
<dbReference type="HOGENOM" id="CLU_016902_4_4_0"/>
<comment type="similarity">
    <text evidence="1 4">Belongs to the pseudouridine synthase RluA family.</text>
</comment>
<dbReference type="InterPro" id="IPR006225">
    <property type="entry name" value="PsdUridine_synth_RluC/D"/>
</dbReference>
<dbReference type="Proteomes" id="UP000004358">
    <property type="component" value="Unassembled WGS sequence"/>
</dbReference>
<gene>
    <name evidence="6" type="ORF">DSM3645_04023</name>
</gene>
<dbReference type="InterPro" id="IPR006224">
    <property type="entry name" value="PsdUridine_synth_RluA-like_CS"/>
</dbReference>
<sequence length="281" mass="31540">MTIDGEPCKPAHKLSAGEQLIVKPIAAYSDEQIGVNVHLDIIYQDDRIAVINKPAGMITHPAKGHWKGTLTEGLKGQFPQLSTIGGPTRPGIVHRLDRDTSGVIVIAKDDAAHEFLKTQFQDRLTEKEYFAMVIGAPDRDRDLINEPVGPHPKIRERMAIRRGDDEGKDAQTFYEVLERYQGFAAIKALPKTGRTHQIRVHLMHAGHPVLCDPLYGSRRFLSLGELQHDDDRTVLLNRTALHAHRIAIAHPDDGEIREFIAPLPADLERTQNMLRQLRPAR</sequence>
<dbReference type="AlphaFoldDB" id="A3ZV48"/>
<dbReference type="GO" id="GO:0003723">
    <property type="term" value="F:RNA binding"/>
    <property type="evidence" value="ECO:0007669"/>
    <property type="project" value="InterPro"/>
</dbReference>
<evidence type="ECO:0000259" key="5">
    <source>
        <dbReference type="Pfam" id="PF00849"/>
    </source>
</evidence>
<dbReference type="GO" id="GO:0140098">
    <property type="term" value="F:catalytic activity, acting on RNA"/>
    <property type="evidence" value="ECO:0007669"/>
    <property type="project" value="UniProtKB-ARBA"/>
</dbReference>
<evidence type="ECO:0000256" key="4">
    <source>
        <dbReference type="RuleBase" id="RU362028"/>
    </source>
</evidence>
<protein>
    <recommendedName>
        <fullName evidence="4">Pseudouridine synthase</fullName>
        <ecNumber evidence="4">5.4.99.-</ecNumber>
    </recommendedName>
</protein>
<dbReference type="PROSITE" id="PS01129">
    <property type="entry name" value="PSI_RLU"/>
    <property type="match status" value="1"/>
</dbReference>
<dbReference type="eggNOG" id="COG0564">
    <property type="taxonomic scope" value="Bacteria"/>
</dbReference>
<dbReference type="SUPFAM" id="SSF55120">
    <property type="entry name" value="Pseudouridine synthase"/>
    <property type="match status" value="1"/>
</dbReference>
<comment type="catalytic activity">
    <reaction evidence="4">
        <text>a uridine in RNA = a pseudouridine in RNA</text>
        <dbReference type="Rhea" id="RHEA:48348"/>
        <dbReference type="Rhea" id="RHEA-COMP:12068"/>
        <dbReference type="Rhea" id="RHEA-COMP:12069"/>
        <dbReference type="ChEBI" id="CHEBI:65314"/>
        <dbReference type="ChEBI" id="CHEBI:65315"/>
    </reaction>
</comment>
<feature type="active site" evidence="3">
    <location>
        <position position="97"/>
    </location>
</feature>
<organism evidence="6 7">
    <name type="scientific">Blastopirellula marina DSM 3645</name>
    <dbReference type="NCBI Taxonomy" id="314230"/>
    <lineage>
        <taxon>Bacteria</taxon>
        <taxon>Pseudomonadati</taxon>
        <taxon>Planctomycetota</taxon>
        <taxon>Planctomycetia</taxon>
        <taxon>Pirellulales</taxon>
        <taxon>Pirellulaceae</taxon>
        <taxon>Blastopirellula</taxon>
    </lineage>
</organism>
<dbReference type="InterPro" id="IPR050188">
    <property type="entry name" value="RluA_PseudoU_synthase"/>
</dbReference>
<dbReference type="PANTHER" id="PTHR21600:SF44">
    <property type="entry name" value="RIBOSOMAL LARGE SUBUNIT PSEUDOURIDINE SYNTHASE D"/>
    <property type="match status" value="1"/>
</dbReference>
<evidence type="ECO:0000313" key="6">
    <source>
        <dbReference type="EMBL" id="EAQ79614.1"/>
    </source>
</evidence>
<dbReference type="PANTHER" id="PTHR21600">
    <property type="entry name" value="MITOCHONDRIAL RNA PSEUDOURIDINE SYNTHASE"/>
    <property type="match status" value="1"/>
</dbReference>
<dbReference type="EMBL" id="AANZ01000014">
    <property type="protein sequence ID" value="EAQ79614.1"/>
    <property type="molecule type" value="Genomic_DNA"/>
</dbReference>
<evidence type="ECO:0000313" key="7">
    <source>
        <dbReference type="Proteomes" id="UP000004358"/>
    </source>
</evidence>
<proteinExistence type="inferred from homology"/>
<reference evidence="6 7" key="1">
    <citation type="submission" date="2006-02" db="EMBL/GenBank/DDBJ databases">
        <authorList>
            <person name="Amann R."/>
            <person name="Ferriera S."/>
            <person name="Johnson J."/>
            <person name="Kravitz S."/>
            <person name="Halpern A."/>
            <person name="Remington K."/>
            <person name="Beeson K."/>
            <person name="Tran B."/>
            <person name="Rogers Y.-H."/>
            <person name="Friedman R."/>
            <person name="Venter J.C."/>
        </authorList>
    </citation>
    <scope>NUCLEOTIDE SEQUENCE [LARGE SCALE GENOMIC DNA]</scope>
    <source>
        <strain evidence="6 7">DSM 3645</strain>
    </source>
</reference>
<evidence type="ECO:0000256" key="3">
    <source>
        <dbReference type="PIRSR" id="PIRSR606225-1"/>
    </source>
</evidence>
<feature type="domain" description="Pseudouridine synthase RsuA/RluA-like" evidence="5">
    <location>
        <begin position="48"/>
        <end position="203"/>
    </location>
</feature>
<dbReference type="STRING" id="314230.DSM3645_04023"/>
<dbReference type="EC" id="5.4.99.-" evidence="4"/>
<dbReference type="GO" id="GO:0009982">
    <property type="term" value="F:pseudouridine synthase activity"/>
    <property type="evidence" value="ECO:0007669"/>
    <property type="project" value="InterPro"/>
</dbReference>
<dbReference type="Pfam" id="PF00849">
    <property type="entry name" value="PseudoU_synth_2"/>
    <property type="match status" value="1"/>
</dbReference>
<dbReference type="Gene3D" id="3.30.2350.10">
    <property type="entry name" value="Pseudouridine synthase"/>
    <property type="match status" value="1"/>
</dbReference>
<dbReference type="GO" id="GO:0000455">
    <property type="term" value="P:enzyme-directed rRNA pseudouridine synthesis"/>
    <property type="evidence" value="ECO:0007669"/>
    <property type="project" value="TreeGrafter"/>
</dbReference>
<name>A3ZV48_9BACT</name>
<evidence type="ECO:0000256" key="2">
    <source>
        <dbReference type="ARBA" id="ARBA00023235"/>
    </source>
</evidence>
<comment type="function">
    <text evidence="4">Responsible for synthesis of pseudouridine from uracil.</text>
</comment>
<dbReference type="NCBIfam" id="TIGR00005">
    <property type="entry name" value="rluA_subfam"/>
    <property type="match status" value="1"/>
</dbReference>
<dbReference type="CDD" id="cd02869">
    <property type="entry name" value="PseudoU_synth_RluA_like"/>
    <property type="match status" value="1"/>
</dbReference>
<keyword evidence="2 4" id="KW-0413">Isomerase</keyword>
<comment type="caution">
    <text evidence="6">The sequence shown here is derived from an EMBL/GenBank/DDBJ whole genome shotgun (WGS) entry which is preliminary data.</text>
</comment>